<evidence type="ECO:0000256" key="4">
    <source>
        <dbReference type="PROSITE-ProRule" id="PRU00335"/>
    </source>
</evidence>
<dbReference type="InterPro" id="IPR009057">
    <property type="entry name" value="Homeodomain-like_sf"/>
</dbReference>
<keyword evidence="2 4" id="KW-0238">DNA-binding</keyword>
<evidence type="ECO:0000313" key="6">
    <source>
        <dbReference type="EMBL" id="MFB9642156.1"/>
    </source>
</evidence>
<evidence type="ECO:0000259" key="5">
    <source>
        <dbReference type="PROSITE" id="PS50977"/>
    </source>
</evidence>
<evidence type="ECO:0000256" key="2">
    <source>
        <dbReference type="ARBA" id="ARBA00023125"/>
    </source>
</evidence>
<dbReference type="InterPro" id="IPR050109">
    <property type="entry name" value="HTH-type_TetR-like_transc_reg"/>
</dbReference>
<feature type="domain" description="HTH tetR-type" evidence="5">
    <location>
        <begin position="5"/>
        <end position="65"/>
    </location>
</feature>
<evidence type="ECO:0000256" key="3">
    <source>
        <dbReference type="ARBA" id="ARBA00023163"/>
    </source>
</evidence>
<dbReference type="PANTHER" id="PTHR30055">
    <property type="entry name" value="HTH-TYPE TRANSCRIPTIONAL REGULATOR RUTR"/>
    <property type="match status" value="1"/>
</dbReference>
<evidence type="ECO:0000256" key="1">
    <source>
        <dbReference type="ARBA" id="ARBA00023015"/>
    </source>
</evidence>
<name>A0ABV5SR05_9MICO</name>
<organism evidence="6 7">
    <name type="scientific">Agromyces lapidis</name>
    <dbReference type="NCBI Taxonomy" id="279574"/>
    <lineage>
        <taxon>Bacteria</taxon>
        <taxon>Bacillati</taxon>
        <taxon>Actinomycetota</taxon>
        <taxon>Actinomycetes</taxon>
        <taxon>Micrococcales</taxon>
        <taxon>Microbacteriaceae</taxon>
        <taxon>Agromyces</taxon>
    </lineage>
</organism>
<accession>A0ABV5SR05</accession>
<feature type="DNA-binding region" description="H-T-H motif" evidence="4">
    <location>
        <begin position="28"/>
        <end position="47"/>
    </location>
</feature>
<protein>
    <submittedName>
        <fullName evidence="6">TetR/AcrR family transcriptional regulator</fullName>
    </submittedName>
</protein>
<dbReference type="PANTHER" id="PTHR30055:SF234">
    <property type="entry name" value="HTH-TYPE TRANSCRIPTIONAL REGULATOR BETI"/>
    <property type="match status" value="1"/>
</dbReference>
<comment type="caution">
    <text evidence="6">The sequence shown here is derived from an EMBL/GenBank/DDBJ whole genome shotgun (WGS) entry which is preliminary data.</text>
</comment>
<dbReference type="Pfam" id="PF00440">
    <property type="entry name" value="TetR_N"/>
    <property type="match status" value="1"/>
</dbReference>
<evidence type="ECO:0000313" key="7">
    <source>
        <dbReference type="Proteomes" id="UP001589667"/>
    </source>
</evidence>
<dbReference type="SUPFAM" id="SSF46689">
    <property type="entry name" value="Homeodomain-like"/>
    <property type="match status" value="1"/>
</dbReference>
<sequence length="192" mass="20189">MPRPPAAREAVLDAFERLIIADGERTATLDATARAAGVSKGGLLYHFGSKQALVAGLVERLLRLVDDDLVRIDEAPDGAIAYFLRSSLDIQTPLDHTFVAILRLAQGGDREAGRALDEAETRWLAALTGHVGDPTLALAVTLMGDGLYHRAALRAEAVDGDLADSTAAAVGVGVSSEQLTALVALLERLAAR</sequence>
<dbReference type="RefSeq" id="WP_157424896.1">
    <property type="nucleotide sequence ID" value="NZ_BAAANI010000007.1"/>
</dbReference>
<gene>
    <name evidence="6" type="ORF">ACFFQV_07625</name>
</gene>
<keyword evidence="7" id="KW-1185">Reference proteome</keyword>
<dbReference type="InterPro" id="IPR001647">
    <property type="entry name" value="HTH_TetR"/>
</dbReference>
<dbReference type="Gene3D" id="1.10.357.10">
    <property type="entry name" value="Tetracycline Repressor, domain 2"/>
    <property type="match status" value="1"/>
</dbReference>
<proteinExistence type="predicted"/>
<keyword evidence="3" id="KW-0804">Transcription</keyword>
<dbReference type="PRINTS" id="PR00455">
    <property type="entry name" value="HTHTETR"/>
</dbReference>
<reference evidence="6 7" key="1">
    <citation type="submission" date="2024-09" db="EMBL/GenBank/DDBJ databases">
        <authorList>
            <person name="Sun Q."/>
            <person name="Mori K."/>
        </authorList>
    </citation>
    <scope>NUCLEOTIDE SEQUENCE [LARGE SCALE GENOMIC DNA]</scope>
    <source>
        <strain evidence="6 7">JCM 14321</strain>
    </source>
</reference>
<dbReference type="Proteomes" id="UP001589667">
    <property type="component" value="Unassembled WGS sequence"/>
</dbReference>
<dbReference type="PROSITE" id="PS50977">
    <property type="entry name" value="HTH_TETR_2"/>
    <property type="match status" value="1"/>
</dbReference>
<dbReference type="EMBL" id="JBHMBL010000001">
    <property type="protein sequence ID" value="MFB9642156.1"/>
    <property type="molecule type" value="Genomic_DNA"/>
</dbReference>
<keyword evidence="1" id="KW-0805">Transcription regulation</keyword>